<keyword evidence="1" id="KW-1133">Transmembrane helix</keyword>
<evidence type="ECO:0000259" key="2">
    <source>
        <dbReference type="PROSITE" id="PS50887"/>
    </source>
</evidence>
<evidence type="ECO:0000256" key="1">
    <source>
        <dbReference type="SAM" id="Phobius"/>
    </source>
</evidence>
<dbReference type="EMBL" id="BCMS01000001">
    <property type="protein sequence ID" value="GAQ20405.1"/>
    <property type="molecule type" value="Genomic_DNA"/>
</dbReference>
<dbReference type="InterPro" id="IPR043128">
    <property type="entry name" value="Rev_trsase/Diguanyl_cyclase"/>
</dbReference>
<dbReference type="GO" id="GO:0043709">
    <property type="term" value="P:cell adhesion involved in single-species biofilm formation"/>
    <property type="evidence" value="ECO:0007669"/>
    <property type="project" value="TreeGrafter"/>
</dbReference>
<feature type="transmembrane region" description="Helical" evidence="1">
    <location>
        <begin position="18"/>
        <end position="35"/>
    </location>
</feature>
<proteinExistence type="predicted"/>
<dbReference type="Proteomes" id="UP000056209">
    <property type="component" value="Unassembled WGS sequence"/>
</dbReference>
<dbReference type="GO" id="GO:0052621">
    <property type="term" value="F:diguanylate cyclase activity"/>
    <property type="evidence" value="ECO:0007669"/>
    <property type="project" value="TreeGrafter"/>
</dbReference>
<dbReference type="PANTHER" id="PTHR45138:SF24">
    <property type="entry name" value="DIGUANYLATE CYCLASE DGCC-RELATED"/>
    <property type="match status" value="1"/>
</dbReference>
<dbReference type="PANTHER" id="PTHR45138">
    <property type="entry name" value="REGULATORY COMPONENTS OF SENSORY TRANSDUCTION SYSTEM"/>
    <property type="match status" value="1"/>
</dbReference>
<evidence type="ECO:0000313" key="3">
    <source>
        <dbReference type="EMBL" id="GAQ20405.1"/>
    </source>
</evidence>
<dbReference type="InterPro" id="IPR029787">
    <property type="entry name" value="Nucleotide_cyclase"/>
</dbReference>
<dbReference type="SMART" id="SM00267">
    <property type="entry name" value="GGDEF"/>
    <property type="match status" value="1"/>
</dbReference>
<dbReference type="RefSeq" id="WP_058974880.1">
    <property type="nucleotide sequence ID" value="NZ_BCMS01000001.1"/>
</dbReference>
<dbReference type="InterPro" id="IPR000160">
    <property type="entry name" value="GGDEF_dom"/>
</dbReference>
<feature type="transmembrane region" description="Helical" evidence="1">
    <location>
        <begin position="145"/>
        <end position="164"/>
    </location>
</feature>
<gene>
    <name evidence="3" type="ORF">DEIGR_100432</name>
</gene>
<sequence>MPRNDAAISRVERVRRRAYLTAAGGAVAAHVFIVAEQLLRRDWANAAAFTLGMLVSAWVVVALAWLRWPTARLSGLIVAVVTVSTTAEFVPLLRAPEIGTGSFLSFLIMVALWFGLLPLRAAVPATLVAYLLFAGLAASRPTHDLSLLAYLACTTIVIGMASSFGQQITAFQQDAVTFEQAALTDPLTELPNRRAALERLRHLHALVQRGEHAGFTLVLLDLDHFKQVNDTRGHAVGDEVLRALGPALRQVLRADALLARWGGEEFVLVIPGTGAQEARVVTARLDGLSLRLPVPLPEMTFSAGAVLAHEADSVAGLLDLADRRLYAAKRAGRRQLRWDAAGGSQHAS</sequence>
<dbReference type="NCBIfam" id="TIGR00254">
    <property type="entry name" value="GGDEF"/>
    <property type="match status" value="1"/>
</dbReference>
<feature type="transmembrane region" description="Helical" evidence="1">
    <location>
        <begin position="105"/>
        <end position="133"/>
    </location>
</feature>
<dbReference type="CDD" id="cd01949">
    <property type="entry name" value="GGDEF"/>
    <property type="match status" value="1"/>
</dbReference>
<dbReference type="GO" id="GO:0005886">
    <property type="term" value="C:plasma membrane"/>
    <property type="evidence" value="ECO:0007669"/>
    <property type="project" value="TreeGrafter"/>
</dbReference>
<evidence type="ECO:0000313" key="4">
    <source>
        <dbReference type="Proteomes" id="UP000056209"/>
    </source>
</evidence>
<keyword evidence="1" id="KW-0472">Membrane</keyword>
<name>A0A100HJ88_9DEIO</name>
<keyword evidence="1" id="KW-0812">Transmembrane</keyword>
<dbReference type="Gene3D" id="3.30.70.270">
    <property type="match status" value="1"/>
</dbReference>
<reference evidence="4" key="1">
    <citation type="submission" date="2015-11" db="EMBL/GenBank/DDBJ databases">
        <title>Draft Genome Sequence of the Radioresistant Bacterium Deinococcus grandis, Isolated from Freshwater Fish in Japan.</title>
        <authorList>
            <person name="Satoh K."/>
            <person name="Onodera T."/>
            <person name="Omoso K."/>
            <person name="Takeda-Yano K."/>
            <person name="Katayama T."/>
            <person name="Oono Y."/>
            <person name="Narumi I."/>
        </authorList>
    </citation>
    <scope>NUCLEOTIDE SEQUENCE [LARGE SCALE GENOMIC DNA]</scope>
    <source>
        <strain evidence="4">ATCC 43672</strain>
    </source>
</reference>
<dbReference type="AlphaFoldDB" id="A0A100HJ88"/>
<keyword evidence="4" id="KW-1185">Reference proteome</keyword>
<accession>A0A100HJ88</accession>
<dbReference type="InterPro" id="IPR050469">
    <property type="entry name" value="Diguanylate_Cyclase"/>
</dbReference>
<protein>
    <submittedName>
        <fullName evidence="3">Diguanylate cyclase</fullName>
    </submittedName>
</protein>
<dbReference type="PROSITE" id="PS50887">
    <property type="entry name" value="GGDEF"/>
    <property type="match status" value="1"/>
</dbReference>
<feature type="transmembrane region" description="Helical" evidence="1">
    <location>
        <begin position="47"/>
        <end position="66"/>
    </location>
</feature>
<organism evidence="3 4">
    <name type="scientific">Deinococcus grandis</name>
    <dbReference type="NCBI Taxonomy" id="57498"/>
    <lineage>
        <taxon>Bacteria</taxon>
        <taxon>Thermotogati</taxon>
        <taxon>Deinococcota</taxon>
        <taxon>Deinococci</taxon>
        <taxon>Deinococcales</taxon>
        <taxon>Deinococcaceae</taxon>
        <taxon>Deinococcus</taxon>
    </lineage>
</organism>
<feature type="domain" description="GGDEF" evidence="2">
    <location>
        <begin position="213"/>
        <end position="341"/>
    </location>
</feature>
<dbReference type="SUPFAM" id="SSF55073">
    <property type="entry name" value="Nucleotide cyclase"/>
    <property type="match status" value="1"/>
</dbReference>
<comment type="caution">
    <text evidence="3">The sequence shown here is derived from an EMBL/GenBank/DDBJ whole genome shotgun (WGS) entry which is preliminary data.</text>
</comment>
<dbReference type="OrthoDB" id="70510at2"/>
<dbReference type="Pfam" id="PF00990">
    <property type="entry name" value="GGDEF"/>
    <property type="match status" value="1"/>
</dbReference>
<dbReference type="GO" id="GO:1902201">
    <property type="term" value="P:negative regulation of bacterial-type flagellum-dependent cell motility"/>
    <property type="evidence" value="ECO:0007669"/>
    <property type="project" value="TreeGrafter"/>
</dbReference>
<feature type="transmembrane region" description="Helical" evidence="1">
    <location>
        <begin position="73"/>
        <end position="93"/>
    </location>
</feature>